<keyword evidence="2" id="KW-0812">Transmembrane</keyword>
<comment type="caution">
    <text evidence="3">The sequence shown here is derived from an EMBL/GenBank/DDBJ whole genome shotgun (WGS) entry which is preliminary data.</text>
</comment>
<dbReference type="Proteomes" id="UP001633002">
    <property type="component" value="Unassembled WGS sequence"/>
</dbReference>
<feature type="compositionally biased region" description="Polar residues" evidence="1">
    <location>
        <begin position="819"/>
        <end position="833"/>
    </location>
</feature>
<keyword evidence="4" id="KW-1185">Reference proteome</keyword>
<protein>
    <submittedName>
        <fullName evidence="3">Uncharacterized protein</fullName>
    </submittedName>
</protein>
<gene>
    <name evidence="3" type="ORF">R1sor_011002</name>
</gene>
<feature type="region of interest" description="Disordered" evidence="1">
    <location>
        <begin position="525"/>
        <end position="863"/>
    </location>
</feature>
<dbReference type="EMBL" id="JBJQOH010000002">
    <property type="protein sequence ID" value="KAL3696926.1"/>
    <property type="molecule type" value="Genomic_DNA"/>
</dbReference>
<dbReference type="AlphaFoldDB" id="A0ABD3I3R2"/>
<keyword evidence="2" id="KW-1133">Transmembrane helix</keyword>
<feature type="compositionally biased region" description="Acidic residues" evidence="1">
    <location>
        <begin position="719"/>
        <end position="729"/>
    </location>
</feature>
<reference evidence="3 4" key="1">
    <citation type="submission" date="2024-09" db="EMBL/GenBank/DDBJ databases">
        <title>Chromosome-scale assembly of Riccia sorocarpa.</title>
        <authorList>
            <person name="Paukszto L."/>
        </authorList>
    </citation>
    <scope>NUCLEOTIDE SEQUENCE [LARGE SCALE GENOMIC DNA]</scope>
    <source>
        <strain evidence="3">LP-2024</strain>
        <tissue evidence="3">Aerial parts of the thallus</tissue>
    </source>
</reference>
<dbReference type="SUPFAM" id="SSF48452">
    <property type="entry name" value="TPR-like"/>
    <property type="match status" value="1"/>
</dbReference>
<dbReference type="Gene3D" id="1.25.40.10">
    <property type="entry name" value="Tetratricopeptide repeat domain"/>
    <property type="match status" value="2"/>
</dbReference>
<sequence length="1152" mass="128465">MAAAAASSCVKLCGFSGCEGDGRFSGLAHVLVAGAPNPKQIRNRRGAFHARHFTVNTLYKSRAVRIPGFRFKSPFQSLKYSSTLCSRRHFYDGLDNKAGRSFLIPLAAVATGNEDWKARWEDSQESQVDFSRILNLNLKTSGDRLLLLGILALTGLGVTRLLRGSSLLSLSAVLFFLCLCLVGFHHRIKPKLLLLGEKLKHLIRNVSFMPISSKQQLTSVDSPFVTMIGLPKIVDHFTGIIREIRSKKALSVNDLMTLRLGITNTGEDLYRAASALQAEESLLQLKLQNSEEELGAQGDRKINVTAANSAAGALEPASGFSGLGVAMKWKEEDGNSSSSSNSQEKPFSTSNHNLAVEKISGTSVNYKVITAGLELQPVSSFSPVVLSTQAAVDSGVKVNRKEITGQLSSEITVPETNGKQDREGVLVEDFKRSSEDSQYIISKPDMSTSWDINEGKTDLKQHRRETLLDKSSDGHMLRHREEPRSENVIASAKSLADPWHDGESRLSEVSSSVMQDVVIRYDSVRWGNADNDNPPSVSSVGVAYRDGGRVRGNSKPSVDLWGSKAPSTAGRAERGTLMRMKATPKGSVDNVNNDSPENPLEDWNEEQMSQGQMRRRDSTSDRRTSGQQYVPDGPESWNNGGRRKSAGNSQKYRESERDSDAGKVSGRDRERSYGGSSSQIRKMREEEDYGRDRKPANGYNNFEERTRSYRIEEDAQMLNEEEEGEEEEEFLRTRDSRDMREDYFDDESNSWEANDVGTSGSGMDRRRSQVRRDSNPRAPPYSRSPTQRVDGNESDEAYDEEDDQYITGTRNLEAEEQASGGTRSRSLGETQYSGGEEQRKQDYAQTSERRNTDQTPYLQKEVEVGERNLPVRQPSRMQMEKFERLLDEGDALLEEGMKGLEGRIEVGVAERLLYEAASLFEGALEIDPSSVMAVGLWGNTLLVHGELKLRLSQQLRSMLPSPSSYSLIRSKGGLEGDDQREALEMTLQGVCEECEELLVDAGRKYRKALSLDRTDMRALYNWGLALCYRGQLIADEGGERAIEDADKVYMAAIDKFEAMLGISQEYAAGALYNWGLAMRDRARLRPMGDRDRVKLLLQAKELFQDSVRLDPNNGQARAAVTAAVAELQELKRFEEMQNEQESRGRSPKGWWQ</sequence>
<evidence type="ECO:0000313" key="3">
    <source>
        <dbReference type="EMBL" id="KAL3696926.1"/>
    </source>
</evidence>
<feature type="compositionally biased region" description="Basic and acidic residues" evidence="1">
    <location>
        <begin position="836"/>
        <end position="852"/>
    </location>
</feature>
<accession>A0ABD3I3R2</accession>
<evidence type="ECO:0000256" key="2">
    <source>
        <dbReference type="SAM" id="Phobius"/>
    </source>
</evidence>
<feature type="compositionally biased region" description="Basic and acidic residues" evidence="1">
    <location>
        <begin position="614"/>
        <end position="624"/>
    </location>
</feature>
<evidence type="ECO:0000256" key="1">
    <source>
        <dbReference type="SAM" id="MobiDB-lite"/>
    </source>
</evidence>
<feature type="compositionally biased region" description="Acidic residues" evidence="1">
    <location>
        <begin position="792"/>
        <end position="804"/>
    </location>
</feature>
<feature type="compositionally biased region" description="Basic and acidic residues" evidence="1">
    <location>
        <begin position="702"/>
        <end position="713"/>
    </location>
</feature>
<dbReference type="PANTHER" id="PTHR36888:SF2">
    <property type="entry name" value="TETRATRICOPEPTIDE REPEAT (TPR)-LIKE SUPERFAMILY PROTEIN"/>
    <property type="match status" value="1"/>
</dbReference>
<dbReference type="PANTHER" id="PTHR36888">
    <property type="entry name" value="TETRATRICOPEPTIDE-LIKE HELICAL DOMAIN-CONTAINING PROTEIN-RELATED"/>
    <property type="match status" value="1"/>
</dbReference>
<feature type="compositionally biased region" description="Basic and acidic residues" evidence="1">
    <location>
        <begin position="651"/>
        <end position="672"/>
    </location>
</feature>
<feature type="compositionally biased region" description="Basic and acidic residues" evidence="1">
    <location>
        <begin position="763"/>
        <end position="775"/>
    </location>
</feature>
<feature type="transmembrane region" description="Helical" evidence="2">
    <location>
        <begin position="168"/>
        <end position="184"/>
    </location>
</feature>
<dbReference type="InterPro" id="IPR011990">
    <property type="entry name" value="TPR-like_helical_dom_sf"/>
</dbReference>
<feature type="compositionally biased region" description="Basic and acidic residues" evidence="1">
    <location>
        <begin position="730"/>
        <end position="742"/>
    </location>
</feature>
<feature type="region of interest" description="Disordered" evidence="1">
    <location>
        <begin position="331"/>
        <end position="350"/>
    </location>
</feature>
<feature type="compositionally biased region" description="Polar residues" evidence="1">
    <location>
        <begin position="530"/>
        <end position="539"/>
    </location>
</feature>
<organism evidence="3 4">
    <name type="scientific">Riccia sorocarpa</name>
    <dbReference type="NCBI Taxonomy" id="122646"/>
    <lineage>
        <taxon>Eukaryota</taxon>
        <taxon>Viridiplantae</taxon>
        <taxon>Streptophyta</taxon>
        <taxon>Embryophyta</taxon>
        <taxon>Marchantiophyta</taxon>
        <taxon>Marchantiopsida</taxon>
        <taxon>Marchantiidae</taxon>
        <taxon>Marchantiales</taxon>
        <taxon>Ricciaceae</taxon>
        <taxon>Riccia</taxon>
    </lineage>
</organism>
<keyword evidence="2" id="KW-0472">Membrane</keyword>
<proteinExistence type="predicted"/>
<name>A0ABD3I3R2_9MARC</name>
<feature type="compositionally biased region" description="Basic and acidic residues" evidence="1">
    <location>
        <begin position="682"/>
        <end position="695"/>
    </location>
</feature>
<evidence type="ECO:0000313" key="4">
    <source>
        <dbReference type="Proteomes" id="UP001633002"/>
    </source>
</evidence>